<name>G9WF40_9LACO</name>
<dbReference type="HOGENOM" id="CLU_1446289_0_0_9"/>
<reference evidence="1 2" key="1">
    <citation type="journal article" date="2012" name="PLoS ONE">
        <title>Functional divergence in the genus oenococcus as predicted by genome sequencing of the newly-described species, Oenococcus kitaharae.</title>
        <authorList>
            <person name="Borneman A.R."/>
            <person name="McCarthy J.M."/>
            <person name="Chambers P.J."/>
            <person name="Bartowsky E.J."/>
        </authorList>
    </citation>
    <scope>NUCLEOTIDE SEQUENCE [LARGE SCALE GENOMIC DNA]</scope>
    <source>
        <strain evidence="2">DSM17330</strain>
    </source>
</reference>
<gene>
    <name evidence="1" type="ORF">OKIT_0484</name>
</gene>
<sequence length="187" mass="21412">MANSRNYTKGWLVNDRFAELTPEGQGTLLVALDKADDIGFIPNPKATLRAQNIPGKTLEELVNNNYLIKAPSEDNDLYLFKEWSEHQRLRHFLLSGISNPFLIPNLFVDEKGQTVFKDNTDTNNVDFIDSHCLLIENVYQKSSNFKQDLLPWIKMNKNIISDVVMERLTKLINLQATNASEDTKKEV</sequence>
<evidence type="ECO:0000313" key="2">
    <source>
        <dbReference type="Proteomes" id="UP000004959"/>
    </source>
</evidence>
<accession>G9WF40</accession>
<keyword evidence="2" id="KW-1185">Reference proteome</keyword>
<dbReference type="OrthoDB" id="9788567at2"/>
<proteinExistence type="predicted"/>
<dbReference type="Proteomes" id="UP000004959">
    <property type="component" value="Chromosome"/>
</dbReference>
<comment type="caution">
    <text evidence="1">The sequence shown here is derived from an EMBL/GenBank/DDBJ whole genome shotgun (WGS) entry which is preliminary data.</text>
</comment>
<dbReference type="PATRIC" id="fig|1045004.4.peg.480"/>
<evidence type="ECO:0000313" key="1">
    <source>
        <dbReference type="EMBL" id="EHN58600.1"/>
    </source>
</evidence>
<organism evidence="1 2">
    <name type="scientific">Oenococcus kitaharae DSM 17330</name>
    <dbReference type="NCBI Taxonomy" id="1045004"/>
    <lineage>
        <taxon>Bacteria</taxon>
        <taxon>Bacillati</taxon>
        <taxon>Bacillota</taxon>
        <taxon>Bacilli</taxon>
        <taxon>Lactobacillales</taxon>
        <taxon>Lactobacillaceae</taxon>
        <taxon>Oenococcus</taxon>
    </lineage>
</organism>
<protein>
    <submittedName>
        <fullName evidence="1">Uncharacterized protein</fullName>
    </submittedName>
</protein>
<dbReference type="EMBL" id="AFVZ01000001">
    <property type="protein sequence ID" value="EHN58600.1"/>
    <property type="molecule type" value="Genomic_DNA"/>
</dbReference>
<dbReference type="AlphaFoldDB" id="G9WF40"/>
<dbReference type="STRING" id="336988.NT96_02580"/>